<evidence type="ECO:0000256" key="7">
    <source>
        <dbReference type="ARBA" id="ARBA00023065"/>
    </source>
</evidence>
<evidence type="ECO:0000256" key="4">
    <source>
        <dbReference type="ARBA" id="ARBA00022452"/>
    </source>
</evidence>
<dbReference type="InterPro" id="IPR051544">
    <property type="entry name" value="TPS_OM_transporter"/>
</dbReference>
<evidence type="ECO:0000256" key="6">
    <source>
        <dbReference type="ARBA" id="ARBA00022927"/>
    </source>
</evidence>
<dbReference type="EMBL" id="JASAYT010000019">
    <property type="protein sequence ID" value="MDP8175132.1"/>
    <property type="molecule type" value="Genomic_DNA"/>
</dbReference>
<dbReference type="Proteomes" id="UP001231736">
    <property type="component" value="Unassembled WGS sequence"/>
</dbReference>
<dbReference type="GO" id="GO:0009279">
    <property type="term" value="C:cell outer membrane"/>
    <property type="evidence" value="ECO:0007669"/>
    <property type="project" value="UniProtKB-SubCell"/>
</dbReference>
<dbReference type="GO" id="GO:0006811">
    <property type="term" value="P:monoatomic ion transport"/>
    <property type="evidence" value="ECO:0007669"/>
    <property type="project" value="UniProtKB-KW"/>
</dbReference>
<feature type="domain" description="POTRA" evidence="12">
    <location>
        <begin position="73"/>
        <end position="156"/>
    </location>
</feature>
<dbReference type="Gene3D" id="3.10.20.310">
    <property type="entry name" value="membrane protein fhac"/>
    <property type="match status" value="1"/>
</dbReference>
<keyword evidence="5" id="KW-0812">Transmembrane</keyword>
<dbReference type="PROSITE" id="PS51779">
    <property type="entry name" value="POTRA"/>
    <property type="match status" value="1"/>
</dbReference>
<dbReference type="Pfam" id="PF17287">
    <property type="entry name" value="POTRA_3"/>
    <property type="match status" value="1"/>
</dbReference>
<evidence type="ECO:0000256" key="2">
    <source>
        <dbReference type="ARBA" id="ARBA00009055"/>
    </source>
</evidence>
<reference evidence="13" key="1">
    <citation type="journal article" date="2023" name="Front. Microbiol.">
        <title>Phylogeography and host specificity of Pasteurellaceae pathogenic to sea-farmed fish in the north-east Atlantic.</title>
        <authorList>
            <person name="Gulla S."/>
            <person name="Colquhoun D.J."/>
            <person name="Olsen A.B."/>
            <person name="Spilsberg B."/>
            <person name="Lagesen K."/>
            <person name="Aakesson C.P."/>
            <person name="Strom S."/>
            <person name="Manji F."/>
            <person name="Birkbeck T.H."/>
            <person name="Nilsen H.K."/>
        </authorList>
    </citation>
    <scope>NUCLEOTIDE SEQUENCE</scope>
    <source>
        <strain evidence="13">98B1</strain>
    </source>
</reference>
<keyword evidence="4" id="KW-1134">Transmembrane beta strand</keyword>
<keyword evidence="3" id="KW-0813">Transport</keyword>
<proteinExistence type="inferred from homology"/>
<feature type="chain" id="PRO_5042618603" evidence="11">
    <location>
        <begin position="23"/>
        <end position="575"/>
    </location>
</feature>
<evidence type="ECO:0000256" key="8">
    <source>
        <dbReference type="ARBA" id="ARBA00023136"/>
    </source>
</evidence>
<protein>
    <submittedName>
        <fullName evidence="13">ShlB/FhaC/HecB family hemolysin secretion/activation protein</fullName>
    </submittedName>
</protein>
<comment type="caution">
    <text evidence="13">The sequence shown here is derived from an EMBL/GenBank/DDBJ whole genome shotgun (WGS) entry which is preliminary data.</text>
</comment>
<dbReference type="Pfam" id="PF08479">
    <property type="entry name" value="POTRA_2"/>
    <property type="match status" value="1"/>
</dbReference>
<evidence type="ECO:0000256" key="9">
    <source>
        <dbReference type="ARBA" id="ARBA00023237"/>
    </source>
</evidence>
<comment type="similarity">
    <text evidence="2">Belongs to the TPS (TC 1.B.20) family.</text>
</comment>
<evidence type="ECO:0000256" key="3">
    <source>
        <dbReference type="ARBA" id="ARBA00022448"/>
    </source>
</evidence>
<dbReference type="InterPro" id="IPR027282">
    <property type="entry name" value="TPS"/>
</dbReference>
<dbReference type="GO" id="GO:0046819">
    <property type="term" value="P:protein secretion by the type V secretion system"/>
    <property type="evidence" value="ECO:0007669"/>
    <property type="project" value="TreeGrafter"/>
</dbReference>
<evidence type="ECO:0000256" key="1">
    <source>
        <dbReference type="ARBA" id="ARBA00004442"/>
    </source>
</evidence>
<dbReference type="PANTHER" id="PTHR34597">
    <property type="entry name" value="SLR1661 PROTEIN"/>
    <property type="match status" value="1"/>
</dbReference>
<keyword evidence="9" id="KW-0998">Cell outer membrane</keyword>
<dbReference type="InterPro" id="IPR034746">
    <property type="entry name" value="POTRA"/>
</dbReference>
<organism evidence="13 14">
    <name type="scientific">Phocoenobacter skyensis</name>
    <dbReference type="NCBI Taxonomy" id="97481"/>
    <lineage>
        <taxon>Bacteria</taxon>
        <taxon>Pseudomonadati</taxon>
        <taxon>Pseudomonadota</taxon>
        <taxon>Gammaproteobacteria</taxon>
        <taxon>Pasteurellales</taxon>
        <taxon>Pasteurellaceae</taxon>
        <taxon>Phocoenobacter</taxon>
    </lineage>
</organism>
<evidence type="ECO:0000313" key="14">
    <source>
        <dbReference type="Proteomes" id="UP001231736"/>
    </source>
</evidence>
<sequence length="575" mass="64810">MKVIKTKTLLSLLFFCTNGVLANETIQKIDSQNQQRQQQRDKVREELLNTEKDIKFQITPSRLHLPAKETPCYPIHNITLQDYNSSDSTSQFEPLLQQTFKELNLTFPHCLGGEGLNIVMKQLQNNIIKQGFVTSRVVATSQDLHLGTLALTVVKGKVRHFIVADSSKIPRFSSLSAWTAMAMKSGDVLNVRDVEQSLENLKRVPTAEANIEILPTQGNGVKVGESDLKISYAQAFPIRFTLGLDDSGSRSTGKFQGSATLSFDHLFGANDLFYASYTHSLKTKEDDKGRRGTNNLSLHYSFPVGYWLFNLDHSQNQYHQEVFGAFQNYIYSGKSKTEKANASYTFYRDNKGKATLWGGVWVRNSNSFIDDEKIEVQHRHTGGWQAGIKYKHAFENTTLNLGLSYKRGTGAFGATPAPEELFNEGTSRFKLIFANLSLTTPFKVAESHWQHSLRFNGQYNRTPLTSQDRFSIGGRYSVRGFDGELSLSGNKGWTVQNDLTWLINPTRQFYLGVDYGKVYQQQSDSLGNELMGMALGLKGTQWGINYDLFFGVPLHKPKGFRTSDVVTGFNLSYQF</sequence>
<dbReference type="InterPro" id="IPR005565">
    <property type="entry name" value="Hemolysn_activator_HlyB_C"/>
</dbReference>
<name>A0AAJ6NE28_9PAST</name>
<dbReference type="AlphaFoldDB" id="A0AAJ6NE28"/>
<dbReference type="GO" id="GO:0098046">
    <property type="term" value="C:type V protein secretion system complex"/>
    <property type="evidence" value="ECO:0007669"/>
    <property type="project" value="TreeGrafter"/>
</dbReference>
<comment type="subcellular location">
    <subcellularLocation>
        <location evidence="1">Cell outer membrane</location>
    </subcellularLocation>
</comment>
<gene>
    <name evidence="13" type="ORF">QJU97_06665</name>
</gene>
<dbReference type="RefSeq" id="WP_306375348.1">
    <property type="nucleotide sequence ID" value="NZ_JASAYT010000019.1"/>
</dbReference>
<dbReference type="InterPro" id="IPR013686">
    <property type="entry name" value="Polypept-transport_assoc_ShlB"/>
</dbReference>
<dbReference type="PIRSF" id="PIRSF029745">
    <property type="entry name" value="FhaC"/>
    <property type="match status" value="1"/>
</dbReference>
<evidence type="ECO:0000256" key="10">
    <source>
        <dbReference type="SAM" id="Coils"/>
    </source>
</evidence>
<keyword evidence="11" id="KW-0732">Signal</keyword>
<keyword evidence="10" id="KW-0175">Coiled coil</keyword>
<dbReference type="InterPro" id="IPR035251">
    <property type="entry name" value="ShlB_POTRA"/>
</dbReference>
<evidence type="ECO:0000259" key="12">
    <source>
        <dbReference type="PROSITE" id="PS51779"/>
    </source>
</evidence>
<dbReference type="GO" id="GO:0008320">
    <property type="term" value="F:protein transmembrane transporter activity"/>
    <property type="evidence" value="ECO:0007669"/>
    <property type="project" value="TreeGrafter"/>
</dbReference>
<keyword evidence="8" id="KW-0472">Membrane</keyword>
<dbReference type="PANTHER" id="PTHR34597:SF3">
    <property type="entry name" value="OUTER MEMBRANE TRANSPORTER CDIB"/>
    <property type="match status" value="1"/>
</dbReference>
<feature type="coiled-coil region" evidence="10">
    <location>
        <begin position="22"/>
        <end position="53"/>
    </location>
</feature>
<evidence type="ECO:0000256" key="5">
    <source>
        <dbReference type="ARBA" id="ARBA00022692"/>
    </source>
</evidence>
<dbReference type="Pfam" id="PF03865">
    <property type="entry name" value="ShlB"/>
    <property type="match status" value="1"/>
</dbReference>
<dbReference type="FunFam" id="2.40.160.50:FF:000009">
    <property type="entry name" value="Putative hemolysin activator protein"/>
    <property type="match status" value="1"/>
</dbReference>
<evidence type="ECO:0000256" key="11">
    <source>
        <dbReference type="SAM" id="SignalP"/>
    </source>
</evidence>
<accession>A0AAJ6NE28</accession>
<keyword evidence="6" id="KW-0653">Protein transport</keyword>
<dbReference type="Gene3D" id="2.40.160.50">
    <property type="entry name" value="membrane protein fhac: a member of the omp85/tpsb transporter family"/>
    <property type="match status" value="1"/>
</dbReference>
<evidence type="ECO:0000313" key="13">
    <source>
        <dbReference type="EMBL" id="MDP8175132.1"/>
    </source>
</evidence>
<keyword evidence="7" id="KW-0406">Ion transport</keyword>
<feature type="signal peptide" evidence="11">
    <location>
        <begin position="1"/>
        <end position="22"/>
    </location>
</feature>